<evidence type="ECO:0000259" key="1">
    <source>
        <dbReference type="Pfam" id="PF07045"/>
    </source>
</evidence>
<dbReference type="Gene3D" id="3.30.70.100">
    <property type="match status" value="1"/>
</dbReference>
<dbReference type="SUPFAM" id="SSF54909">
    <property type="entry name" value="Dimeric alpha+beta barrel"/>
    <property type="match status" value="1"/>
</dbReference>
<dbReference type="InterPro" id="IPR011008">
    <property type="entry name" value="Dimeric_a/b-barrel"/>
</dbReference>
<gene>
    <name evidence="2" type="ORF">GCM10009663_22350</name>
</gene>
<protein>
    <submittedName>
        <fullName evidence="2">DUF1330 domain-containing protein</fullName>
    </submittedName>
</protein>
<accession>A0ABN1THB9</accession>
<dbReference type="EMBL" id="BAAALD010000015">
    <property type="protein sequence ID" value="GAA1079521.1"/>
    <property type="molecule type" value="Genomic_DNA"/>
</dbReference>
<evidence type="ECO:0000313" key="3">
    <source>
        <dbReference type="Proteomes" id="UP001499987"/>
    </source>
</evidence>
<keyword evidence="3" id="KW-1185">Reference proteome</keyword>
<organism evidence="2 3">
    <name type="scientific">Kitasatospora arboriphila</name>
    <dbReference type="NCBI Taxonomy" id="258052"/>
    <lineage>
        <taxon>Bacteria</taxon>
        <taxon>Bacillati</taxon>
        <taxon>Actinomycetota</taxon>
        <taxon>Actinomycetes</taxon>
        <taxon>Kitasatosporales</taxon>
        <taxon>Streptomycetaceae</taxon>
        <taxon>Kitasatospora</taxon>
    </lineage>
</organism>
<dbReference type="InterPro" id="IPR010753">
    <property type="entry name" value="DUF1330"/>
</dbReference>
<evidence type="ECO:0000313" key="2">
    <source>
        <dbReference type="EMBL" id="GAA1079521.1"/>
    </source>
</evidence>
<dbReference type="Proteomes" id="UP001499987">
    <property type="component" value="Unassembled WGS sequence"/>
</dbReference>
<dbReference type="RefSeq" id="WP_344623377.1">
    <property type="nucleotide sequence ID" value="NZ_BAAALD010000015.1"/>
</dbReference>
<dbReference type="Pfam" id="PF07045">
    <property type="entry name" value="DUF1330"/>
    <property type="match status" value="1"/>
</dbReference>
<proteinExistence type="predicted"/>
<feature type="domain" description="DUF1330" evidence="1">
    <location>
        <begin position="2"/>
        <end position="95"/>
    </location>
</feature>
<comment type="caution">
    <text evidence="2">The sequence shown here is derived from an EMBL/GenBank/DDBJ whole genome shotgun (WGS) entry which is preliminary data.</text>
</comment>
<name>A0ABN1THB9_9ACTN</name>
<dbReference type="PANTHER" id="PTHR41521">
    <property type="match status" value="1"/>
</dbReference>
<sequence>MTAYAIARMRAIDFGPDIVEYLRRIDATLEPYGGRFVVHGGAYRVLEGEWSGDTIVIAFPDGERAHAWYDSPVYREIIALRTDHSTADLIIVEGVGEGYRGEDALAKLLPAHEGDGGA</sequence>
<reference evidence="2 3" key="1">
    <citation type="journal article" date="2019" name="Int. J. Syst. Evol. Microbiol.">
        <title>The Global Catalogue of Microorganisms (GCM) 10K type strain sequencing project: providing services to taxonomists for standard genome sequencing and annotation.</title>
        <authorList>
            <consortium name="The Broad Institute Genomics Platform"/>
            <consortium name="The Broad Institute Genome Sequencing Center for Infectious Disease"/>
            <person name="Wu L."/>
            <person name="Ma J."/>
        </authorList>
    </citation>
    <scope>NUCLEOTIDE SEQUENCE [LARGE SCALE GENOMIC DNA]</scope>
    <source>
        <strain evidence="2 3">JCM 13002</strain>
    </source>
</reference>
<dbReference type="PANTHER" id="PTHR41521:SF4">
    <property type="entry name" value="BLR0684 PROTEIN"/>
    <property type="match status" value="1"/>
</dbReference>